<organism evidence="1">
    <name type="scientific">Rhizophora mucronata</name>
    <name type="common">Asiatic mangrove</name>
    <dbReference type="NCBI Taxonomy" id="61149"/>
    <lineage>
        <taxon>Eukaryota</taxon>
        <taxon>Viridiplantae</taxon>
        <taxon>Streptophyta</taxon>
        <taxon>Embryophyta</taxon>
        <taxon>Tracheophyta</taxon>
        <taxon>Spermatophyta</taxon>
        <taxon>Magnoliopsida</taxon>
        <taxon>eudicotyledons</taxon>
        <taxon>Gunneridae</taxon>
        <taxon>Pentapetalae</taxon>
        <taxon>rosids</taxon>
        <taxon>fabids</taxon>
        <taxon>Malpighiales</taxon>
        <taxon>Rhizophoraceae</taxon>
        <taxon>Rhizophora</taxon>
    </lineage>
</organism>
<reference evidence="1" key="1">
    <citation type="submission" date="2018-02" db="EMBL/GenBank/DDBJ databases">
        <title>Rhizophora mucronata_Transcriptome.</title>
        <authorList>
            <person name="Meera S.P."/>
            <person name="Sreeshan A."/>
            <person name="Augustine A."/>
        </authorList>
    </citation>
    <scope>NUCLEOTIDE SEQUENCE</scope>
    <source>
        <tissue evidence="1">Leaf</tissue>
    </source>
</reference>
<name>A0A2P2PRG0_RHIMU</name>
<accession>A0A2P2PRG0</accession>
<sequence>MHTASFYYTVFMDEYQSSSLIWILLINHISTQILAKKYFVSNLKFIYNI</sequence>
<evidence type="ECO:0000313" key="1">
    <source>
        <dbReference type="EMBL" id="MBX57337.1"/>
    </source>
</evidence>
<dbReference type="AlphaFoldDB" id="A0A2P2PRG0"/>
<dbReference type="EMBL" id="GGEC01076853">
    <property type="protein sequence ID" value="MBX57337.1"/>
    <property type="molecule type" value="Transcribed_RNA"/>
</dbReference>
<protein>
    <submittedName>
        <fullName evidence="1">Uncharacterized protein</fullName>
    </submittedName>
</protein>
<proteinExistence type="predicted"/>